<keyword evidence="4 5" id="KW-0732">Signal</keyword>
<keyword evidence="8" id="KW-1185">Reference proteome</keyword>
<evidence type="ECO:0000256" key="2">
    <source>
        <dbReference type="ARBA" id="ARBA00008520"/>
    </source>
</evidence>
<dbReference type="GO" id="GO:0030313">
    <property type="term" value="C:cell envelope"/>
    <property type="evidence" value="ECO:0007669"/>
    <property type="project" value="UniProtKB-SubCell"/>
</dbReference>
<dbReference type="SUPFAM" id="SSF53850">
    <property type="entry name" value="Periplasmic binding protein-like II"/>
    <property type="match status" value="1"/>
</dbReference>
<reference evidence="8 9" key="1">
    <citation type="journal article" date="2016" name="PLoS ONE">
        <title>The Identification of Novel Diagnostic Marker Genes for the Detection of Beer Spoiling Pediococcus damnosus Strains Using the BlAst Diagnostic Gene findEr.</title>
        <authorList>
            <person name="Behr J."/>
            <person name="Geissler A.J."/>
            <person name="Schmid J."/>
            <person name="Zehe A."/>
            <person name="Vogel R.F."/>
        </authorList>
    </citation>
    <scope>NUCLEOTIDE SEQUENCE [LARGE SCALE GENOMIC DNA]</scope>
    <source>
        <strain evidence="6 9">TMW 2.1533</strain>
        <strain evidence="7 8">TMW 2.1535</strain>
    </source>
</reference>
<protein>
    <submittedName>
        <fullName evidence="6">Glycerol-3-phosphate ABC transporter, periplasmic glycerol-3-phosphate-binding protein</fullName>
    </submittedName>
</protein>
<sequence>MKRLRHLLLLSFFALAIITTFSACASKQANTSTNRVKITFWHGMTGDRKTALNKIIRNFNESQSKYQVVGSSQGDFASVQQKITAAAKSKTLPTIAQTAYTNVPEYVRGGFITPFNSYISKSDLSDIYPVFLQSSTYQGKYYAMPFSKSVRILFYNKDLLKKYGLSVPATWTDIQKDGIKLKARGITAIAFDQSFLTELGGLCRQAGTPLLTNKLKTNLGKKQTLTATRMCQVLVGCTSN</sequence>
<comment type="similarity">
    <text evidence="2">Belongs to the bacterial solute-binding protein 1 family.</text>
</comment>
<dbReference type="PANTHER" id="PTHR43649:SF31">
    <property type="entry name" value="SN-GLYCEROL-3-PHOSPHATE-BINDING PERIPLASMIC PROTEIN UGPB"/>
    <property type="match status" value="1"/>
</dbReference>
<dbReference type="PROSITE" id="PS51257">
    <property type="entry name" value="PROKAR_LIPOPROTEIN"/>
    <property type="match status" value="1"/>
</dbReference>
<dbReference type="Gene3D" id="3.40.190.10">
    <property type="entry name" value="Periplasmic binding protein-like II"/>
    <property type="match status" value="2"/>
</dbReference>
<name>A0A143AG50_9LACO</name>
<gene>
    <name evidence="6" type="ORF">ADU70_1727</name>
    <name evidence="7" type="ORF">ADU72_0967</name>
</gene>
<evidence type="ECO:0000313" key="6">
    <source>
        <dbReference type="EMBL" id="AMV63197.1"/>
    </source>
</evidence>
<dbReference type="KEGG" id="pdm:ADU72_0967"/>
<dbReference type="Proteomes" id="UP000076244">
    <property type="component" value="Chromosome"/>
</dbReference>
<dbReference type="PANTHER" id="PTHR43649">
    <property type="entry name" value="ARABINOSE-BINDING PROTEIN-RELATED"/>
    <property type="match status" value="1"/>
</dbReference>
<dbReference type="InterPro" id="IPR006059">
    <property type="entry name" value="SBP"/>
</dbReference>
<dbReference type="EMBL" id="CP012275">
    <property type="protein sequence ID" value="AMV63197.1"/>
    <property type="molecule type" value="Genomic_DNA"/>
</dbReference>
<dbReference type="Proteomes" id="UP000076405">
    <property type="component" value="Chromosome"/>
</dbReference>
<evidence type="ECO:0000313" key="9">
    <source>
        <dbReference type="Proteomes" id="UP000076405"/>
    </source>
</evidence>
<dbReference type="InterPro" id="IPR050490">
    <property type="entry name" value="Bact_solute-bd_prot1"/>
</dbReference>
<evidence type="ECO:0000256" key="1">
    <source>
        <dbReference type="ARBA" id="ARBA00004196"/>
    </source>
</evidence>
<evidence type="ECO:0000256" key="4">
    <source>
        <dbReference type="ARBA" id="ARBA00022729"/>
    </source>
</evidence>
<evidence type="ECO:0000313" key="7">
    <source>
        <dbReference type="EMBL" id="AMV66908.1"/>
    </source>
</evidence>
<dbReference type="AlphaFoldDB" id="A0A143AG50"/>
<proteinExistence type="inferred from homology"/>
<evidence type="ECO:0000256" key="3">
    <source>
        <dbReference type="ARBA" id="ARBA00022448"/>
    </source>
</evidence>
<evidence type="ECO:0000313" key="8">
    <source>
        <dbReference type="Proteomes" id="UP000076244"/>
    </source>
</evidence>
<dbReference type="Pfam" id="PF01547">
    <property type="entry name" value="SBP_bac_1"/>
    <property type="match status" value="1"/>
</dbReference>
<keyword evidence="3" id="KW-0813">Transport</keyword>
<evidence type="ECO:0000256" key="5">
    <source>
        <dbReference type="SAM" id="SignalP"/>
    </source>
</evidence>
<feature type="signal peptide" evidence="5">
    <location>
        <begin position="1"/>
        <end position="25"/>
    </location>
</feature>
<feature type="chain" id="PRO_5044548756" evidence="5">
    <location>
        <begin position="26"/>
        <end position="240"/>
    </location>
</feature>
<dbReference type="RefSeq" id="WP_062904534.1">
    <property type="nucleotide sequence ID" value="NZ_BAAAXI010000157.1"/>
</dbReference>
<dbReference type="OrthoDB" id="9795467at2"/>
<dbReference type="EMBL" id="CP012288">
    <property type="protein sequence ID" value="AMV66908.1"/>
    <property type="molecule type" value="Genomic_DNA"/>
</dbReference>
<accession>A0A143AG50</accession>
<comment type="subcellular location">
    <subcellularLocation>
        <location evidence="1">Cell envelope</location>
    </subcellularLocation>
</comment>
<organism evidence="6 9">
    <name type="scientific">Pediococcus damnosus</name>
    <dbReference type="NCBI Taxonomy" id="51663"/>
    <lineage>
        <taxon>Bacteria</taxon>
        <taxon>Bacillati</taxon>
        <taxon>Bacillota</taxon>
        <taxon>Bacilli</taxon>
        <taxon>Lactobacillales</taxon>
        <taxon>Lactobacillaceae</taxon>
        <taxon>Pediococcus</taxon>
    </lineage>
</organism>